<protein>
    <submittedName>
        <fullName evidence="1">Uncharacterized protein</fullName>
    </submittedName>
</protein>
<dbReference type="RefSeq" id="WP_324773077.1">
    <property type="nucleotide sequence ID" value="NZ_BAAATS010000032.1"/>
</dbReference>
<gene>
    <name evidence="1" type="ORF">OKJ48_33535</name>
</gene>
<evidence type="ECO:0000313" key="1">
    <source>
        <dbReference type="EMBL" id="MEB3965113.1"/>
    </source>
</evidence>
<name>A0ABU6CK78_9ACTN</name>
<sequence>MNTQELGKESEELGEEPDGRQAALGGVHLLGSVPLADSADVFRTVSRSVGPYVRRIPDGETGDPTL</sequence>
<organism evidence="1 2">
    <name type="scientific">Streptomyces kunmingensis</name>
    <dbReference type="NCBI Taxonomy" id="68225"/>
    <lineage>
        <taxon>Bacteria</taxon>
        <taxon>Bacillati</taxon>
        <taxon>Actinomycetota</taxon>
        <taxon>Actinomycetes</taxon>
        <taxon>Kitasatosporales</taxon>
        <taxon>Streptomycetaceae</taxon>
        <taxon>Streptomyces</taxon>
    </lineage>
</organism>
<dbReference type="EMBL" id="JAOZYB010000323">
    <property type="protein sequence ID" value="MEB3965113.1"/>
    <property type="molecule type" value="Genomic_DNA"/>
</dbReference>
<proteinExistence type="predicted"/>
<reference evidence="1 2" key="1">
    <citation type="submission" date="2022-10" db="EMBL/GenBank/DDBJ databases">
        <authorList>
            <person name="Xie J."/>
            <person name="Shen N."/>
        </authorList>
    </citation>
    <scope>NUCLEOTIDE SEQUENCE [LARGE SCALE GENOMIC DNA]</scope>
    <source>
        <strain evidence="1 2">DSM 41681</strain>
    </source>
</reference>
<accession>A0ABU6CK78</accession>
<dbReference type="Proteomes" id="UP001352223">
    <property type="component" value="Unassembled WGS sequence"/>
</dbReference>
<evidence type="ECO:0000313" key="2">
    <source>
        <dbReference type="Proteomes" id="UP001352223"/>
    </source>
</evidence>
<comment type="caution">
    <text evidence="1">The sequence shown here is derived from an EMBL/GenBank/DDBJ whole genome shotgun (WGS) entry which is preliminary data.</text>
</comment>
<keyword evidence="2" id="KW-1185">Reference proteome</keyword>